<evidence type="ECO:0000256" key="8">
    <source>
        <dbReference type="ARBA" id="ARBA00023163"/>
    </source>
</evidence>
<dbReference type="InterPro" id="IPR053877">
    <property type="entry name" value="RskA_N"/>
</dbReference>
<reference evidence="14" key="2">
    <citation type="journal article" date="2014" name="Int. J. Syst. Evol. Microbiol.">
        <title>Complete genome of a new Firmicutes species belonging to the dominant human colonic microbiota ('Ruminococcus bicirculans') reveals two chromosomes and a selective capacity to utilize plant glucans.</title>
        <authorList>
            <consortium name="NISC Comparative Sequencing Program"/>
            <person name="Wegmann U."/>
            <person name="Louis P."/>
            <person name="Goesmann A."/>
            <person name="Henrissat B."/>
            <person name="Duncan S.H."/>
            <person name="Flint H.J."/>
        </authorList>
    </citation>
    <scope>NUCLEOTIDE SEQUENCE</scope>
    <source>
        <strain evidence="14">CCM 7403</strain>
    </source>
</reference>
<dbReference type="InterPro" id="IPR051474">
    <property type="entry name" value="Anti-sigma-K/W_factor"/>
</dbReference>
<evidence type="ECO:0000256" key="6">
    <source>
        <dbReference type="ARBA" id="ARBA00023015"/>
    </source>
</evidence>
<dbReference type="AlphaFoldDB" id="A0A4P7U996"/>
<keyword evidence="7 11" id="KW-0472">Membrane</keyword>
<organism evidence="15 16">
    <name type="scientific">Nocardioides daphniae</name>
    <dbReference type="NCBI Taxonomy" id="402297"/>
    <lineage>
        <taxon>Bacteria</taxon>
        <taxon>Bacillati</taxon>
        <taxon>Actinomycetota</taxon>
        <taxon>Actinomycetes</taxon>
        <taxon>Propionibacteriales</taxon>
        <taxon>Nocardioidaceae</taxon>
        <taxon>Nocardioides</taxon>
    </lineage>
</organism>
<evidence type="ECO:0000313" key="17">
    <source>
        <dbReference type="Proteomes" id="UP000630594"/>
    </source>
</evidence>
<dbReference type="Proteomes" id="UP000630594">
    <property type="component" value="Unassembled WGS sequence"/>
</dbReference>
<dbReference type="EMBL" id="CP038462">
    <property type="protein sequence ID" value="QCC76194.1"/>
    <property type="molecule type" value="Genomic_DNA"/>
</dbReference>
<reference evidence="17" key="3">
    <citation type="journal article" date="2019" name="Int. J. Syst. Evol. Microbiol.">
        <title>The Global Catalogue of Microorganisms (GCM) 10K type strain sequencing project: providing services to taxonomists for standard genome sequencing and annotation.</title>
        <authorList>
            <consortium name="The Broad Institute Genomics Platform"/>
            <consortium name="The Broad Institute Genome Sequencing Center for Infectious Disease"/>
            <person name="Wu L."/>
            <person name="Ma J."/>
        </authorList>
    </citation>
    <scope>NUCLEOTIDE SEQUENCE [LARGE SCALE GENOMIC DNA]</scope>
    <source>
        <strain evidence="17">CCM 7403</strain>
    </source>
</reference>
<evidence type="ECO:0000256" key="9">
    <source>
        <dbReference type="ARBA" id="ARBA00029829"/>
    </source>
</evidence>
<evidence type="ECO:0000256" key="4">
    <source>
        <dbReference type="ARBA" id="ARBA00022692"/>
    </source>
</evidence>
<keyword evidence="17" id="KW-1185">Reference proteome</keyword>
<dbReference type="Proteomes" id="UP000297025">
    <property type="component" value="Chromosome"/>
</dbReference>
<evidence type="ECO:0000313" key="14">
    <source>
        <dbReference type="EMBL" id="GGD09094.1"/>
    </source>
</evidence>
<evidence type="ECO:0000259" key="12">
    <source>
        <dbReference type="Pfam" id="PF10099"/>
    </source>
</evidence>
<dbReference type="GO" id="GO:0016989">
    <property type="term" value="F:sigma factor antagonist activity"/>
    <property type="evidence" value="ECO:0007669"/>
    <property type="project" value="TreeGrafter"/>
</dbReference>
<name>A0A4P7U996_9ACTN</name>
<keyword evidence="6" id="KW-0805">Transcription regulation</keyword>
<dbReference type="Pfam" id="PF10099">
    <property type="entry name" value="RskA_C"/>
    <property type="match status" value="1"/>
</dbReference>
<dbReference type="GO" id="GO:0006417">
    <property type="term" value="P:regulation of translation"/>
    <property type="evidence" value="ECO:0007669"/>
    <property type="project" value="TreeGrafter"/>
</dbReference>
<accession>A0A4P7U996</accession>
<dbReference type="InterPro" id="IPR041916">
    <property type="entry name" value="Anti_sigma_zinc_sf"/>
</dbReference>
<dbReference type="EMBL" id="BMCK01000001">
    <property type="protein sequence ID" value="GGD09094.1"/>
    <property type="molecule type" value="Genomic_DNA"/>
</dbReference>
<dbReference type="KEGG" id="ndp:E2C04_01435"/>
<dbReference type="PANTHER" id="PTHR37461:SF1">
    <property type="entry name" value="ANTI-SIGMA-K FACTOR RSKA"/>
    <property type="match status" value="1"/>
</dbReference>
<reference evidence="15" key="4">
    <citation type="submission" date="2019-03" db="EMBL/GenBank/DDBJ databases">
        <authorList>
            <person name="Huang Y."/>
        </authorList>
    </citation>
    <scope>NUCLEOTIDE SEQUENCE</scope>
    <source>
        <strain evidence="15">JCM 16608</strain>
    </source>
</reference>
<sequence length="237" mass="24994">MNDIHLLTGAYALDALDRDERLLFETHVGECPACAQEVAELRETAALLAELEPLGPPPELRDGVLGAIARVRPLPPVVPHDELAARRRRRLPLMFAAAAAVVAAAGVGISAWSPWESEAPPLTAAEQVISADDAERDVVDLGEAGRATVVRSVSEDRAVLMTEDMVAPPEGKVYQVWFQTPEDDMVPAGVMEPVPNQTLLLDGSAADATGVGITVEPVGGSKAPTSEPIALFDLVDG</sequence>
<evidence type="ECO:0000256" key="7">
    <source>
        <dbReference type="ARBA" id="ARBA00023136"/>
    </source>
</evidence>
<dbReference type="Pfam" id="PF22618">
    <property type="entry name" value="RskA_N"/>
    <property type="match status" value="1"/>
</dbReference>
<reference evidence="15 16" key="1">
    <citation type="journal article" date="2008" name="Int. J. Syst. Evol. Microbiol.">
        <title>Nocardioides daphniae sp. nov., isolated from Daphnia cucullata (Crustacea: Cladocera).</title>
        <authorList>
            <person name="Toth E.M."/>
            <person name="Keki Z."/>
            <person name="Homonnay Z.G."/>
            <person name="Borsodi A.K."/>
            <person name="Marialigeti K."/>
            <person name="Schumann P."/>
        </authorList>
    </citation>
    <scope>NUCLEOTIDE SEQUENCE [LARGE SCALE GENOMIC DNA]</scope>
    <source>
        <strain evidence="15 16">JCM 16608</strain>
    </source>
</reference>
<evidence type="ECO:0000256" key="1">
    <source>
        <dbReference type="ARBA" id="ARBA00004167"/>
    </source>
</evidence>
<comment type="subcellular location">
    <subcellularLocation>
        <location evidence="2">Cell membrane</location>
    </subcellularLocation>
    <subcellularLocation>
        <location evidence="1">Membrane</location>
        <topology evidence="1">Single-pass membrane protein</topology>
    </subcellularLocation>
</comment>
<evidence type="ECO:0000256" key="10">
    <source>
        <dbReference type="ARBA" id="ARBA00030803"/>
    </source>
</evidence>
<dbReference type="PANTHER" id="PTHR37461">
    <property type="entry name" value="ANTI-SIGMA-K FACTOR RSKA"/>
    <property type="match status" value="1"/>
</dbReference>
<keyword evidence="5 11" id="KW-1133">Transmembrane helix</keyword>
<gene>
    <name evidence="15" type="ORF">E2C04_01435</name>
    <name evidence="14" type="ORF">GCM10007231_04980</name>
</gene>
<evidence type="ECO:0000313" key="15">
    <source>
        <dbReference type="EMBL" id="QCC76194.1"/>
    </source>
</evidence>
<dbReference type="RefSeq" id="WP_135831243.1">
    <property type="nucleotide sequence ID" value="NZ_BMCK01000001.1"/>
</dbReference>
<feature type="transmembrane region" description="Helical" evidence="11">
    <location>
        <begin position="93"/>
        <end position="115"/>
    </location>
</feature>
<evidence type="ECO:0000313" key="16">
    <source>
        <dbReference type="Proteomes" id="UP000297025"/>
    </source>
</evidence>
<dbReference type="Gene3D" id="1.10.10.1320">
    <property type="entry name" value="Anti-sigma factor, zinc-finger domain"/>
    <property type="match status" value="1"/>
</dbReference>
<evidence type="ECO:0000256" key="5">
    <source>
        <dbReference type="ARBA" id="ARBA00022989"/>
    </source>
</evidence>
<evidence type="ECO:0000256" key="11">
    <source>
        <dbReference type="SAM" id="Phobius"/>
    </source>
</evidence>
<dbReference type="InterPro" id="IPR018764">
    <property type="entry name" value="RskA_C"/>
</dbReference>
<keyword evidence="8" id="KW-0804">Transcription</keyword>
<evidence type="ECO:0000259" key="13">
    <source>
        <dbReference type="Pfam" id="PF22618"/>
    </source>
</evidence>
<reference evidence="14" key="5">
    <citation type="submission" date="2024-05" db="EMBL/GenBank/DDBJ databases">
        <authorList>
            <person name="Sun Q."/>
            <person name="Sedlacek I."/>
        </authorList>
    </citation>
    <scope>NUCLEOTIDE SEQUENCE</scope>
    <source>
        <strain evidence="14">CCM 7403</strain>
    </source>
</reference>
<proteinExistence type="predicted"/>
<feature type="domain" description="Anti-sigma K factor RskA C-terminal" evidence="12">
    <location>
        <begin position="96"/>
        <end position="229"/>
    </location>
</feature>
<keyword evidence="4 11" id="KW-0812">Transmembrane</keyword>
<protein>
    <recommendedName>
        <fullName evidence="10">Regulator of SigK</fullName>
    </recommendedName>
    <alternativeName>
        <fullName evidence="9">Sigma-K anti-sigma factor RskA</fullName>
    </alternativeName>
</protein>
<dbReference type="GO" id="GO:0005886">
    <property type="term" value="C:plasma membrane"/>
    <property type="evidence" value="ECO:0007669"/>
    <property type="project" value="UniProtKB-SubCell"/>
</dbReference>
<evidence type="ECO:0000256" key="2">
    <source>
        <dbReference type="ARBA" id="ARBA00004236"/>
    </source>
</evidence>
<keyword evidence="3" id="KW-1003">Cell membrane</keyword>
<dbReference type="OrthoDB" id="153510at2"/>
<evidence type="ECO:0000256" key="3">
    <source>
        <dbReference type="ARBA" id="ARBA00022475"/>
    </source>
</evidence>
<feature type="domain" description="Anti-sigma-K factor RskA N-terminal" evidence="13">
    <location>
        <begin position="7"/>
        <end position="46"/>
    </location>
</feature>